<evidence type="ECO:0000313" key="3">
    <source>
        <dbReference type="EMBL" id="TQJ15851.1"/>
    </source>
</evidence>
<dbReference type="PANTHER" id="PTHR45985">
    <property type="match status" value="1"/>
</dbReference>
<dbReference type="RefSeq" id="WP_141929286.1">
    <property type="nucleotide sequence ID" value="NZ_BAABCI010000023.1"/>
</dbReference>
<dbReference type="SUPFAM" id="SSF88713">
    <property type="entry name" value="Glycoside hydrolase/deacetylase"/>
    <property type="match status" value="1"/>
</dbReference>
<keyword evidence="2" id="KW-0732">Signal</keyword>
<protein>
    <recommendedName>
        <fullName evidence="5">Polysaccharide deacetylase</fullName>
    </recommendedName>
</protein>
<reference evidence="3 4" key="1">
    <citation type="submission" date="2019-06" db="EMBL/GenBank/DDBJ databases">
        <title>Sequencing the genomes of 1000 actinobacteria strains.</title>
        <authorList>
            <person name="Klenk H.-P."/>
        </authorList>
    </citation>
    <scope>NUCLEOTIDE SEQUENCE [LARGE SCALE GENOMIC DNA]</scope>
    <source>
        <strain evidence="3 4">DSM 19828</strain>
    </source>
</reference>
<dbReference type="Gene3D" id="3.20.20.370">
    <property type="entry name" value="Glycoside hydrolase/deacetylase"/>
    <property type="match status" value="1"/>
</dbReference>
<accession>A0A542EKH2</accession>
<gene>
    <name evidence="3" type="ORF">FB459_3425</name>
</gene>
<dbReference type="InterPro" id="IPR052740">
    <property type="entry name" value="CE4"/>
</dbReference>
<evidence type="ECO:0008006" key="5">
    <source>
        <dbReference type="Google" id="ProtNLM"/>
    </source>
</evidence>
<dbReference type="PANTHER" id="PTHR45985:SF3">
    <property type="entry name" value="CHITIN DEACETYLASE-LIKE 4"/>
    <property type="match status" value="1"/>
</dbReference>
<proteinExistence type="predicted"/>
<dbReference type="PROSITE" id="PS51257">
    <property type="entry name" value="PROKAR_LIPOPROTEIN"/>
    <property type="match status" value="1"/>
</dbReference>
<keyword evidence="4" id="KW-1185">Reference proteome</keyword>
<feature type="signal peptide" evidence="2">
    <location>
        <begin position="1"/>
        <end position="21"/>
    </location>
</feature>
<evidence type="ECO:0000256" key="1">
    <source>
        <dbReference type="SAM" id="MobiDB-lite"/>
    </source>
</evidence>
<feature type="region of interest" description="Disordered" evidence="1">
    <location>
        <begin position="20"/>
        <end position="88"/>
    </location>
</feature>
<comment type="caution">
    <text evidence="3">The sequence shown here is derived from an EMBL/GenBank/DDBJ whole genome shotgun (WGS) entry which is preliminary data.</text>
</comment>
<name>A0A542EKH2_9MICO</name>
<dbReference type="Proteomes" id="UP000320806">
    <property type="component" value="Unassembled WGS sequence"/>
</dbReference>
<evidence type="ECO:0000313" key="4">
    <source>
        <dbReference type="Proteomes" id="UP000320806"/>
    </source>
</evidence>
<dbReference type="AlphaFoldDB" id="A0A542EKH2"/>
<dbReference type="InterPro" id="IPR011330">
    <property type="entry name" value="Glyco_hydro/deAcase_b/a-brl"/>
</dbReference>
<dbReference type="EMBL" id="VFMO01000001">
    <property type="protein sequence ID" value="TQJ15851.1"/>
    <property type="molecule type" value="Genomic_DNA"/>
</dbReference>
<evidence type="ECO:0000256" key="2">
    <source>
        <dbReference type="SAM" id="SignalP"/>
    </source>
</evidence>
<dbReference type="GO" id="GO:0005975">
    <property type="term" value="P:carbohydrate metabolic process"/>
    <property type="evidence" value="ECO:0007669"/>
    <property type="project" value="InterPro"/>
</dbReference>
<feature type="chain" id="PRO_5039590464" description="Polysaccharide deacetylase" evidence="2">
    <location>
        <begin position="22"/>
        <end position="413"/>
    </location>
</feature>
<organism evidence="3 4">
    <name type="scientific">Yimella lutea</name>
    <dbReference type="NCBI Taxonomy" id="587872"/>
    <lineage>
        <taxon>Bacteria</taxon>
        <taxon>Bacillati</taxon>
        <taxon>Actinomycetota</taxon>
        <taxon>Actinomycetes</taxon>
        <taxon>Micrococcales</taxon>
        <taxon>Dermacoccaceae</taxon>
        <taxon>Yimella</taxon>
    </lineage>
</organism>
<dbReference type="OrthoDB" id="438898at2"/>
<sequence length="413" mass="45270">MSRTVRRRSVIAAGFAASTLAACSGEDKADPKQPGKNPDAESSGTSAPGKPSGKPSIDNPRLIGDGSTADCGPQPHQPEPEKLKPGQAPPQFVVISWDGAGENQDMPPLFERFLKVGKKYKCQQTWFLTGIFLLPESKRTLYKGPGFKAGASDVGFQKDAEIRRTIELLRQAWLDGHEIGTHFNGHFCGDNGVETWSEADWLDEIRQAKNVVRTWKTNTGFTDLPPLPFDYEKELVGGRTPCLQGVKNVRKAASKLGWRYDTSAGNNQVWPKKDGTLWDLSLQSIPFAGKGGTVLSMDYNIMVNQSGGTKGDPAKRPAWRKQAADTYVAGFERAYDGNRAPLIIGNHLEGWNGGIYMDAVEDAIGRMAAKPDTRFVTFRQLCDWLDAQEPATLDALRALNDAPESGWSNFLVK</sequence>